<feature type="compositionally biased region" description="Gly residues" evidence="1">
    <location>
        <begin position="565"/>
        <end position="577"/>
    </location>
</feature>
<dbReference type="AlphaFoldDB" id="A0A6C0HU58"/>
<dbReference type="EMBL" id="MN740010">
    <property type="protein sequence ID" value="QHT83676.1"/>
    <property type="molecule type" value="Genomic_DNA"/>
</dbReference>
<evidence type="ECO:0000313" key="2">
    <source>
        <dbReference type="EMBL" id="QHT83676.1"/>
    </source>
</evidence>
<protein>
    <submittedName>
        <fullName evidence="2">Uncharacterized protein</fullName>
    </submittedName>
</protein>
<accession>A0A6C0HU58</accession>
<proteinExistence type="predicted"/>
<evidence type="ECO:0000256" key="1">
    <source>
        <dbReference type="SAM" id="MobiDB-lite"/>
    </source>
</evidence>
<feature type="region of interest" description="Disordered" evidence="1">
    <location>
        <begin position="555"/>
        <end position="584"/>
    </location>
</feature>
<reference evidence="2" key="1">
    <citation type="journal article" date="2020" name="Nature">
        <title>Giant virus diversity and host interactions through global metagenomics.</title>
        <authorList>
            <person name="Schulz F."/>
            <person name="Roux S."/>
            <person name="Paez-Espino D."/>
            <person name="Jungbluth S."/>
            <person name="Walsh D.A."/>
            <person name="Denef V.J."/>
            <person name="McMahon K.D."/>
            <person name="Konstantinidis K.T."/>
            <person name="Eloe-Fadrosh E.A."/>
            <person name="Kyrpides N.C."/>
            <person name="Woyke T."/>
        </authorList>
    </citation>
    <scope>NUCLEOTIDE SEQUENCE</scope>
    <source>
        <strain evidence="2">GVMAG-M-3300023184-168</strain>
    </source>
</reference>
<name>A0A6C0HU58_9ZZZZ</name>
<sequence length="619" mass="64827">MKISPFVLFLILLIVLVVSIIVGRKIGYEGFISYQQSKTSTTSFVIPSYSQNTVYKLHDNLFFDSVNANLLEIDSPAFNSTTGPDIIGNTILTTTIIPRSSGIGTNYSGNVSVMSIPQTSIGTSMTNNYNNFVYNSQSNNTDKYCVLYISWNIDTYIHIINITNRKHVGTYLASNSQTPVLNSNIYDKPAISLTTTPTDNDANNNSFLLDNYYDNQKTLYQVSKNVKFDITNATLILQTSTSTNKTISIYNRNNMSTPTVVNTPNTVSNTASTVQSVIFSPTIIEDKLGNQIILYLANGTNTVVVVLGLTNDLKSYETKNVVRFTANTIDVGSGSATSTSNIVSKFNSFLSNYWNVNSGNPWQRGYQDPSMYGYQGYPNTYSPSRGYSDDYILKTQIVPPVCPSCPSCAAGSVCGNCGGHGGSGTQSSNGGTMVSGNKMDSNGSNIVDGVENVANTGADVLKTGLNNAALGVGAVGLGIGAAGLGIGGAVSDTVSGAGSLAEKAGGGTVDLLKSAGSGTAGFVKDAGSGAVGLIKDAGSGAVGLIKDAGSGAMSLANNNNNRGEGQSGRGSQGGQGVGYTPVSGSGPQSMDQYSYYGTLPSKGSSNFMPVTADFSSFRH</sequence>
<organism evidence="2">
    <name type="scientific">viral metagenome</name>
    <dbReference type="NCBI Taxonomy" id="1070528"/>
    <lineage>
        <taxon>unclassified sequences</taxon>
        <taxon>metagenomes</taxon>
        <taxon>organismal metagenomes</taxon>
    </lineage>
</organism>